<gene>
    <name evidence="2" type="ORF">OCS_05201</name>
</gene>
<evidence type="ECO:0000313" key="2">
    <source>
        <dbReference type="EMBL" id="EQK99090.1"/>
    </source>
</evidence>
<dbReference type="OrthoDB" id="26149at2759"/>
<feature type="compositionally biased region" description="Polar residues" evidence="1">
    <location>
        <begin position="1"/>
        <end position="15"/>
    </location>
</feature>
<dbReference type="Proteomes" id="UP000019374">
    <property type="component" value="Unassembled WGS sequence"/>
</dbReference>
<accession>T5A9J6</accession>
<dbReference type="Gene3D" id="1.25.10.10">
    <property type="entry name" value="Leucine-rich Repeat Variant"/>
    <property type="match status" value="2"/>
</dbReference>
<reference evidence="2 3" key="1">
    <citation type="journal article" date="2013" name="Chin. Sci. Bull.">
        <title>Genome survey uncovers the secrets of sex and lifestyle in caterpillar fungus.</title>
        <authorList>
            <person name="Hu X."/>
            <person name="Zhang Y."/>
            <person name="Xiao G."/>
            <person name="Zheng P."/>
            <person name="Xia Y."/>
            <person name="Zhang X."/>
            <person name="St Leger R.J."/>
            <person name="Liu X."/>
            <person name="Wang C."/>
        </authorList>
    </citation>
    <scope>NUCLEOTIDE SEQUENCE [LARGE SCALE GENOMIC DNA]</scope>
    <source>
        <strain evidence="3">Co18 / CGMCC 3.14243</strain>
        <tissue evidence="2">Fruit-body</tissue>
    </source>
</reference>
<dbReference type="InterPro" id="IPR040144">
    <property type="entry name" value="RAP1GDS1"/>
</dbReference>
<name>T5A9J6_OPHSC</name>
<dbReference type="EMBL" id="KE653663">
    <property type="protein sequence ID" value="EQK99090.1"/>
    <property type="molecule type" value="Genomic_DNA"/>
</dbReference>
<dbReference type="HOGENOM" id="CLU_026731_0_0_1"/>
<proteinExistence type="predicted"/>
<feature type="region of interest" description="Disordered" evidence="1">
    <location>
        <begin position="512"/>
        <end position="537"/>
    </location>
</feature>
<dbReference type="eggNOG" id="KOG4500">
    <property type="taxonomic scope" value="Eukaryota"/>
</dbReference>
<evidence type="ECO:0000313" key="3">
    <source>
        <dbReference type="Proteomes" id="UP000019374"/>
    </source>
</evidence>
<protein>
    <submittedName>
        <fullName evidence="2">Armadillo-type fold domain containing protein</fullName>
    </submittedName>
</protein>
<dbReference type="InterPro" id="IPR011989">
    <property type="entry name" value="ARM-like"/>
</dbReference>
<feature type="region of interest" description="Disordered" evidence="1">
    <location>
        <begin position="1"/>
        <end position="39"/>
    </location>
</feature>
<evidence type="ECO:0000256" key="1">
    <source>
        <dbReference type="SAM" id="MobiDB-lite"/>
    </source>
</evidence>
<dbReference type="GO" id="GO:0005085">
    <property type="term" value="F:guanyl-nucleotide exchange factor activity"/>
    <property type="evidence" value="ECO:0007669"/>
    <property type="project" value="InterPro"/>
</dbReference>
<dbReference type="InterPro" id="IPR016024">
    <property type="entry name" value="ARM-type_fold"/>
</dbReference>
<sequence length="708" mass="76949">MTPQEIETLLQQNGSGRPRDKYDDDDDVPDSEPPAGDCERRTALLLPVLSACREAWASKSEELDAMAQKLGDGSRNAYMHLAVEGRLPMGESGILDFFLTVLAEDNLRQGLQIHALRLLGNSCADTEQNRARVVAQDRLSSVSRHLQDEHLLLFTVPVLYNIMVDYEPAQLLASRSRLSRQLVAHLSLPNLSKRTAVVLYMCKILALLVGQEGESSVADPSTANVLLGLATSELAKEDVDGFASLVEVAGAYLANEGFQSRLIAENYMGLFMDAFHHLYVNWQPSEMEDQDDSMRLKQLRSALLTTLADLSGNDSFSSHYPLSSSVAQSLLAWIQGTSPALQTAACLALGNISRSDEASVELVEKHSVHLPLAKPPPTPAVNDSQLLHLALSFCRNLAIAPQNRAELGSLLAPNCVPRILSLDTLPQVQFAAVSLTRLLLLNCPPNVRRICTPLSLDPSSVDHERTSVACIISIFNRSDAEPTRLEAARCIMALCRALHSSAVLDVLPDWDQKDSQSDSGQALEEGGGASHGEADDSGRRSLFYEKHRLSGALTFLVTLQKWPTLRSEAWFILALMSRSTDGAAVVDAVLEVQAATDALVEAVTGRRVPENEAGSTKQMQELADTCPVDDATASLASGLQLEPQQADGAEQKANMTKADRENALVLCTELLRNGEGRLPPPRLNLLRSLVKEGTELVVADRAREQPPT</sequence>
<dbReference type="SUPFAM" id="SSF48371">
    <property type="entry name" value="ARM repeat"/>
    <property type="match status" value="1"/>
</dbReference>
<dbReference type="AlphaFoldDB" id="T5A9J6"/>
<organism evidence="2 3">
    <name type="scientific">Ophiocordyceps sinensis (strain Co18 / CGMCC 3.14243)</name>
    <name type="common">Yarsagumba caterpillar fungus</name>
    <name type="synonym">Hirsutella sinensis</name>
    <dbReference type="NCBI Taxonomy" id="911162"/>
    <lineage>
        <taxon>Eukaryota</taxon>
        <taxon>Fungi</taxon>
        <taxon>Dikarya</taxon>
        <taxon>Ascomycota</taxon>
        <taxon>Pezizomycotina</taxon>
        <taxon>Sordariomycetes</taxon>
        <taxon>Hypocreomycetidae</taxon>
        <taxon>Hypocreales</taxon>
        <taxon>Ophiocordycipitaceae</taxon>
        <taxon>Ophiocordyceps</taxon>
    </lineage>
</organism>
<dbReference type="PANTHER" id="PTHR10957">
    <property type="entry name" value="RAP1 GTPASE-GDP DISSOCIATION STIMULATOR 1"/>
    <property type="match status" value="1"/>
</dbReference>